<dbReference type="FunFam" id="3.40.50.300:FF:001854">
    <property type="entry name" value="ABC multidrug transporter (Eurofung)"/>
    <property type="match status" value="1"/>
</dbReference>
<feature type="domain" description="ABC transporter" evidence="13">
    <location>
        <begin position="1210"/>
        <end position="1460"/>
    </location>
</feature>
<dbReference type="CDD" id="cd03244">
    <property type="entry name" value="ABCC_MRP_domain2"/>
    <property type="match status" value="1"/>
</dbReference>
<evidence type="ECO:0000313" key="16">
    <source>
        <dbReference type="Proteomes" id="UP001175261"/>
    </source>
</evidence>
<keyword evidence="16" id="KW-1185">Reference proteome</keyword>
<evidence type="ECO:0000313" key="15">
    <source>
        <dbReference type="EMBL" id="KAK0388419.1"/>
    </source>
</evidence>
<dbReference type="SUPFAM" id="SSF90123">
    <property type="entry name" value="ABC transporter transmembrane region"/>
    <property type="match status" value="2"/>
</dbReference>
<evidence type="ECO:0000259" key="14">
    <source>
        <dbReference type="PROSITE" id="PS50929"/>
    </source>
</evidence>
<dbReference type="EMBL" id="JAPDFR010000003">
    <property type="protein sequence ID" value="KAK0388419.1"/>
    <property type="molecule type" value="Genomic_DNA"/>
</dbReference>
<dbReference type="InterPro" id="IPR003593">
    <property type="entry name" value="AAA+_ATPase"/>
</dbReference>
<dbReference type="GO" id="GO:0140359">
    <property type="term" value="F:ABC-type transporter activity"/>
    <property type="evidence" value="ECO:0007669"/>
    <property type="project" value="InterPro"/>
</dbReference>
<dbReference type="InterPro" id="IPR050173">
    <property type="entry name" value="ABC_transporter_C-like"/>
</dbReference>
<dbReference type="SUPFAM" id="SSF52540">
    <property type="entry name" value="P-loop containing nucleoside triphosphate hydrolases"/>
    <property type="match status" value="2"/>
</dbReference>
<feature type="region of interest" description="Disordered" evidence="11">
    <location>
        <begin position="846"/>
        <end position="870"/>
    </location>
</feature>
<keyword evidence="6" id="KW-0547">Nucleotide-binding</keyword>
<dbReference type="InterPro" id="IPR003439">
    <property type="entry name" value="ABC_transporter-like_ATP-bd"/>
</dbReference>
<dbReference type="GO" id="GO:0005524">
    <property type="term" value="F:ATP binding"/>
    <property type="evidence" value="ECO:0007669"/>
    <property type="project" value="UniProtKB-KW"/>
</dbReference>
<evidence type="ECO:0000256" key="4">
    <source>
        <dbReference type="ARBA" id="ARBA00022475"/>
    </source>
</evidence>
<protein>
    <submittedName>
        <fullName evidence="15">Uncharacterized protein</fullName>
    </submittedName>
</protein>
<dbReference type="InterPro" id="IPR027417">
    <property type="entry name" value="P-loop_NTPase"/>
</dbReference>
<keyword evidence="8 12" id="KW-1133">Transmembrane helix</keyword>
<comment type="similarity">
    <text evidence="2">Belongs to the ABC transporter superfamily. ABCC family. Conjugate transporter (TC 3.A.1.208) subfamily.</text>
</comment>
<dbReference type="Pfam" id="PF00664">
    <property type="entry name" value="ABC_membrane"/>
    <property type="match status" value="2"/>
</dbReference>
<feature type="transmembrane region" description="Helical" evidence="12">
    <location>
        <begin position="893"/>
        <end position="916"/>
    </location>
</feature>
<dbReference type="InterPro" id="IPR011527">
    <property type="entry name" value="ABC1_TM_dom"/>
</dbReference>
<evidence type="ECO:0000259" key="13">
    <source>
        <dbReference type="PROSITE" id="PS50893"/>
    </source>
</evidence>
<keyword evidence="9 12" id="KW-0472">Membrane</keyword>
<dbReference type="PANTHER" id="PTHR24223">
    <property type="entry name" value="ATP-BINDING CASSETTE SUB-FAMILY C"/>
    <property type="match status" value="1"/>
</dbReference>
<feature type="transmembrane region" description="Helical" evidence="12">
    <location>
        <begin position="384"/>
        <end position="404"/>
    </location>
</feature>
<evidence type="ECO:0000256" key="8">
    <source>
        <dbReference type="ARBA" id="ARBA00022989"/>
    </source>
</evidence>
<dbReference type="Gene3D" id="3.40.50.300">
    <property type="entry name" value="P-loop containing nucleotide triphosphate hydrolases"/>
    <property type="match status" value="2"/>
</dbReference>
<dbReference type="PANTHER" id="PTHR24223:SF399">
    <property type="entry name" value="ABC TRANSPORTER ATNG"/>
    <property type="match status" value="1"/>
</dbReference>
<feature type="transmembrane region" description="Helical" evidence="12">
    <location>
        <begin position="258"/>
        <end position="281"/>
    </location>
</feature>
<feature type="domain" description="ABC transmembrane type-1" evidence="14">
    <location>
        <begin position="279"/>
        <end position="552"/>
    </location>
</feature>
<comment type="caution">
    <text evidence="15">The sequence shown here is derived from an EMBL/GenBank/DDBJ whole genome shotgun (WGS) entry which is preliminary data.</text>
</comment>
<evidence type="ECO:0000256" key="11">
    <source>
        <dbReference type="SAM" id="MobiDB-lite"/>
    </source>
</evidence>
<keyword evidence="4" id="KW-1003">Cell membrane</keyword>
<sequence>MEFPNPPRCSDHAFGPAVHSADCRGGFDFTVLFEEVILVILPTAIFLALSPFRMWALVRRRIWLRPNNVFLIKIVTAGLNASLQVSAIVVLANNPSTHTRASLAAAVLVLISALAILVLSFLEHVKSPRPSFLVQGYLLLTILCEIPRVRTAWLLRDRDGLAAVMTTLLATRLLLLLVESIEKMSLLMETGRTYSKEITSGLLARASFWWLNSLLQDGYRNILALGVLPRIHEKLDSERLAERVQTAWHQCNQSRRHALAYACLWCLRWEILLTLIPKFLLVGLNLSQTYLIQSSVKYIQAEDANPVDIGYGLILGFGSVYLGLAAMNGWSAHLAFRSMTMLRGQLISLIYAKITTIPFTHSSESAGIALMSTDTQRIAETTHYLLIDVLPNLVQLAIAVYLLYSQLGVVCIAPVVVTVVSAWLSTLLAGHINSRQKKWLEATQRRINHTSSILGSVKNVKMLGLSNVMRADIQALRDNEMTVSRKFRKVQSLNISLAALPQTFSSLFLFLAYAISARLQGLDGMSVSQAVTSLAILTLLGVPLASLLRAIPLGWSALGCFARIQSFLLAESRADQHSRVLPPREVDVPNLSRDAMPLERVVHGSGIHLTNASFGWSNSASNVIQEISLHIPARSKLTMIIGPIGCGKSTLMKGLLGETSKQSGLVDVSFTSVAYCDQTPWIFNGTICDNVVGNTDFDRAWYNRVIQVCALDTDLQQMPEGDQTAVGSKGLKLSGGQQQRISLARAVYARKSCAMLDDVFSGLDNTTGEHVFEKVVGKHGLFRETNTTVILTTHAASFVPQADLILVISNDGRLTEQGTFQELNVPNSYVHTLQVKLRKPNDSIDDLNIMRNTDPEKTKTPDPEVSSDEARKAGDMATYSYYSRALGRRAMSVWVIFVAIFATFHGLGSIWIKWWAESSEANEPPRLGYWLGMLSFITIMEALGMAAAIAFMFMFIVPRSGSNLHASLISAAMSAPLSVLAETETGVLINRFSQDLRLADMILPGSLVSVAFQAGICLVVAAIAINALAYIAAVLPPLFLMLYFVQRFYLRTSRQLRLLEIEGNAPLFSHFIESLCGLATIRAYGWTNAYIKKGKQRLDTSQRPYYLLLCIQRWLILVLDLIVAAIAILLVSLAVALRSRVDAGSLGLALVYLMSLSSALTNLVQHWTMLETSIGAIARIKAFSQSTPREDLDDEIGYVPEPTWPSRGELRFENVFASYRPESAPVLNGVTLSLAAGQRLGIVGRTGSGKSSLLLALLRMLHLNSGRVILDGIDLSTMRVSLVRERMVCLTQDPFLFPSSIRTNIDPWKHSTDEAIVAALHKVGLWDVLQVKASHPLSTSEPLGNTGLDTQTILGTHMGEGFLSHGQRQLFCLARAMLRPGSVLLLDEPTSSLDQETEARLHRVIDEEFGHHTVIMITHRLSGLQNFDKVAVLDQGRVIEFGEPAALLTDPESRLQKLFRS</sequence>
<dbReference type="FunFam" id="1.20.1560.10:FF:000066">
    <property type="entry name" value="ABC multidrug transporter (Eurofung)"/>
    <property type="match status" value="1"/>
</dbReference>
<dbReference type="CDD" id="cd03250">
    <property type="entry name" value="ABCC_MRP_domain1"/>
    <property type="match status" value="1"/>
</dbReference>
<feature type="transmembrane region" description="Helical" evidence="12">
    <location>
        <begin position="928"/>
        <end position="957"/>
    </location>
</feature>
<evidence type="ECO:0000256" key="5">
    <source>
        <dbReference type="ARBA" id="ARBA00022692"/>
    </source>
</evidence>
<evidence type="ECO:0000256" key="9">
    <source>
        <dbReference type="ARBA" id="ARBA00023136"/>
    </source>
</evidence>
<reference evidence="15" key="1">
    <citation type="submission" date="2022-10" db="EMBL/GenBank/DDBJ databases">
        <title>Determination and structural analysis of whole genome sequence of Sarocladium strictum F4-1.</title>
        <authorList>
            <person name="Hu L."/>
            <person name="Jiang Y."/>
        </authorList>
    </citation>
    <scope>NUCLEOTIDE SEQUENCE</scope>
    <source>
        <strain evidence="15">F4-1</strain>
    </source>
</reference>
<feature type="domain" description="ABC transmembrane type-1" evidence="14">
    <location>
        <begin position="895"/>
        <end position="1172"/>
    </location>
</feature>
<dbReference type="Pfam" id="PF24357">
    <property type="entry name" value="TMD0_ABC"/>
    <property type="match status" value="1"/>
</dbReference>
<keyword evidence="3" id="KW-0813">Transport</keyword>
<comment type="subcellular location">
    <subcellularLocation>
        <location evidence="1">Cell membrane</location>
        <topology evidence="1">Multi-pass membrane protein</topology>
    </subcellularLocation>
</comment>
<dbReference type="InterPro" id="IPR036640">
    <property type="entry name" value="ABC1_TM_sf"/>
</dbReference>
<dbReference type="InterPro" id="IPR017871">
    <property type="entry name" value="ABC_transporter-like_CS"/>
</dbReference>
<evidence type="ECO:0000256" key="7">
    <source>
        <dbReference type="ARBA" id="ARBA00022840"/>
    </source>
</evidence>
<keyword evidence="7" id="KW-0067">ATP-binding</keyword>
<dbReference type="CDD" id="cd18580">
    <property type="entry name" value="ABC_6TM_ABCC_D2"/>
    <property type="match status" value="1"/>
</dbReference>
<evidence type="ECO:0000256" key="10">
    <source>
        <dbReference type="ARBA" id="ARBA00023180"/>
    </source>
</evidence>
<dbReference type="SMART" id="SM00382">
    <property type="entry name" value="AAA"/>
    <property type="match status" value="2"/>
</dbReference>
<dbReference type="PROSITE" id="PS50929">
    <property type="entry name" value="ABC_TM1F"/>
    <property type="match status" value="2"/>
</dbReference>
<dbReference type="Pfam" id="PF00005">
    <property type="entry name" value="ABC_tran"/>
    <property type="match status" value="2"/>
</dbReference>
<evidence type="ECO:0000256" key="3">
    <source>
        <dbReference type="ARBA" id="ARBA00022448"/>
    </source>
</evidence>
<dbReference type="GO" id="GO:0016887">
    <property type="term" value="F:ATP hydrolysis activity"/>
    <property type="evidence" value="ECO:0007669"/>
    <property type="project" value="InterPro"/>
</dbReference>
<feature type="domain" description="ABC transporter" evidence="13">
    <location>
        <begin position="607"/>
        <end position="835"/>
    </location>
</feature>
<evidence type="ECO:0000256" key="2">
    <source>
        <dbReference type="ARBA" id="ARBA00009726"/>
    </source>
</evidence>
<feature type="transmembrane region" description="Helical" evidence="12">
    <location>
        <begin position="1001"/>
        <end position="1020"/>
    </location>
</feature>
<evidence type="ECO:0000256" key="6">
    <source>
        <dbReference type="ARBA" id="ARBA00022741"/>
    </source>
</evidence>
<organism evidence="15 16">
    <name type="scientific">Sarocladium strictum</name>
    <name type="common">Black bundle disease fungus</name>
    <name type="synonym">Acremonium strictum</name>
    <dbReference type="NCBI Taxonomy" id="5046"/>
    <lineage>
        <taxon>Eukaryota</taxon>
        <taxon>Fungi</taxon>
        <taxon>Dikarya</taxon>
        <taxon>Ascomycota</taxon>
        <taxon>Pezizomycotina</taxon>
        <taxon>Sordariomycetes</taxon>
        <taxon>Hypocreomycetidae</taxon>
        <taxon>Hypocreales</taxon>
        <taxon>Sarocladiaceae</taxon>
        <taxon>Sarocladium</taxon>
    </lineage>
</organism>
<evidence type="ECO:0000256" key="12">
    <source>
        <dbReference type="SAM" id="Phobius"/>
    </source>
</evidence>
<feature type="transmembrane region" description="Helical" evidence="12">
    <location>
        <begin position="410"/>
        <end position="430"/>
    </location>
</feature>
<dbReference type="Proteomes" id="UP001175261">
    <property type="component" value="Unassembled WGS sequence"/>
</dbReference>
<feature type="transmembrane region" description="Helical" evidence="12">
    <location>
        <begin position="309"/>
        <end position="336"/>
    </location>
</feature>
<feature type="compositionally biased region" description="Basic and acidic residues" evidence="11">
    <location>
        <begin position="853"/>
        <end position="870"/>
    </location>
</feature>
<proteinExistence type="inferred from homology"/>
<dbReference type="PROSITE" id="PS00211">
    <property type="entry name" value="ABC_TRANSPORTER_1"/>
    <property type="match status" value="2"/>
</dbReference>
<feature type="transmembrane region" description="Helical" evidence="12">
    <location>
        <begin position="1027"/>
        <end position="1045"/>
    </location>
</feature>
<keyword evidence="5 12" id="KW-0812">Transmembrane</keyword>
<dbReference type="InterPro" id="IPR056227">
    <property type="entry name" value="TMD0_ABC"/>
</dbReference>
<dbReference type="InterPro" id="IPR044746">
    <property type="entry name" value="ABCC_6TM_D1"/>
</dbReference>
<accession>A0AA39GL03</accession>
<dbReference type="Gene3D" id="1.20.1560.10">
    <property type="entry name" value="ABC transporter type 1, transmembrane domain"/>
    <property type="match status" value="2"/>
</dbReference>
<feature type="transmembrane region" description="Helical" evidence="12">
    <location>
        <begin position="1105"/>
        <end position="1137"/>
    </location>
</feature>
<feature type="transmembrane region" description="Helical" evidence="12">
    <location>
        <begin position="527"/>
        <end position="548"/>
    </location>
</feature>
<evidence type="ECO:0000256" key="1">
    <source>
        <dbReference type="ARBA" id="ARBA00004651"/>
    </source>
</evidence>
<gene>
    <name evidence="15" type="ORF">NLU13_4663</name>
</gene>
<dbReference type="FunFam" id="3.40.50.300:FF:000630">
    <property type="entry name" value="ATP-binding cassette (ABC) transporter, putative"/>
    <property type="match status" value="1"/>
</dbReference>
<dbReference type="CDD" id="cd18579">
    <property type="entry name" value="ABC_6TM_ABCC_D1"/>
    <property type="match status" value="1"/>
</dbReference>
<feature type="transmembrane region" description="Helical" evidence="12">
    <location>
        <begin position="495"/>
        <end position="515"/>
    </location>
</feature>
<dbReference type="PROSITE" id="PS50893">
    <property type="entry name" value="ABC_TRANSPORTER_2"/>
    <property type="match status" value="2"/>
</dbReference>
<name>A0AA39GL03_SARSR</name>
<feature type="transmembrane region" description="Helical" evidence="12">
    <location>
        <begin position="103"/>
        <end position="122"/>
    </location>
</feature>
<dbReference type="InterPro" id="IPR044726">
    <property type="entry name" value="ABCC_6TM_D2"/>
</dbReference>
<dbReference type="GO" id="GO:0005886">
    <property type="term" value="C:plasma membrane"/>
    <property type="evidence" value="ECO:0007669"/>
    <property type="project" value="UniProtKB-SubCell"/>
</dbReference>
<feature type="transmembrane region" description="Helical" evidence="12">
    <location>
        <begin position="70"/>
        <end position="91"/>
    </location>
</feature>
<feature type="transmembrane region" description="Helical" evidence="12">
    <location>
        <begin position="36"/>
        <end position="58"/>
    </location>
</feature>
<keyword evidence="10" id="KW-0325">Glycoprotein</keyword>